<dbReference type="SUPFAM" id="SSF46689">
    <property type="entry name" value="Homeodomain-like"/>
    <property type="match status" value="1"/>
</dbReference>
<organism evidence="6 7">
    <name type="scientific">Salicibibacter cibarius</name>
    <dbReference type="NCBI Taxonomy" id="2743000"/>
    <lineage>
        <taxon>Bacteria</taxon>
        <taxon>Bacillati</taxon>
        <taxon>Bacillota</taxon>
        <taxon>Bacilli</taxon>
        <taxon>Bacillales</taxon>
        <taxon>Bacillaceae</taxon>
        <taxon>Salicibibacter</taxon>
    </lineage>
</organism>
<dbReference type="InterPro" id="IPR023772">
    <property type="entry name" value="DNA-bd_HTH_TetR-type_CS"/>
</dbReference>
<dbReference type="PROSITE" id="PS01081">
    <property type="entry name" value="HTH_TETR_1"/>
    <property type="match status" value="1"/>
</dbReference>
<protein>
    <submittedName>
        <fullName evidence="6">TetR family transcriptional regulator</fullName>
    </submittedName>
</protein>
<name>A0A7T6Z0T8_9BACI</name>
<keyword evidence="2 4" id="KW-0238">DNA-binding</keyword>
<keyword evidence="7" id="KW-1185">Reference proteome</keyword>
<dbReference type="PANTHER" id="PTHR47506">
    <property type="entry name" value="TRANSCRIPTIONAL REGULATORY PROTEIN"/>
    <property type="match status" value="1"/>
</dbReference>
<dbReference type="AlphaFoldDB" id="A0A7T6Z0T8"/>
<feature type="domain" description="HTH tetR-type" evidence="5">
    <location>
        <begin position="18"/>
        <end position="78"/>
    </location>
</feature>
<dbReference type="GO" id="GO:0003700">
    <property type="term" value="F:DNA-binding transcription factor activity"/>
    <property type="evidence" value="ECO:0007669"/>
    <property type="project" value="InterPro"/>
</dbReference>
<dbReference type="InterPro" id="IPR013571">
    <property type="entry name" value="Tscrpt_reg_QacR_C"/>
</dbReference>
<dbReference type="PANTHER" id="PTHR47506:SF3">
    <property type="entry name" value="HTH-TYPE TRANSCRIPTIONAL REGULATOR LMRA"/>
    <property type="match status" value="1"/>
</dbReference>
<dbReference type="SUPFAM" id="SSF48498">
    <property type="entry name" value="Tetracyclin repressor-like, C-terminal domain"/>
    <property type="match status" value="1"/>
</dbReference>
<dbReference type="KEGG" id="scia:HUG15_04165"/>
<dbReference type="Pfam" id="PF00440">
    <property type="entry name" value="TetR_N"/>
    <property type="match status" value="1"/>
</dbReference>
<keyword evidence="1" id="KW-0805">Transcription regulation</keyword>
<dbReference type="GO" id="GO:0045892">
    <property type="term" value="P:negative regulation of DNA-templated transcription"/>
    <property type="evidence" value="ECO:0007669"/>
    <property type="project" value="InterPro"/>
</dbReference>
<evidence type="ECO:0000256" key="4">
    <source>
        <dbReference type="PROSITE-ProRule" id="PRU00335"/>
    </source>
</evidence>
<dbReference type="Gene3D" id="1.10.357.10">
    <property type="entry name" value="Tetracycline Repressor, domain 2"/>
    <property type="match status" value="1"/>
</dbReference>
<dbReference type="InterPro" id="IPR001647">
    <property type="entry name" value="HTH_TetR"/>
</dbReference>
<dbReference type="Proteomes" id="UP000595823">
    <property type="component" value="Chromosome"/>
</dbReference>
<evidence type="ECO:0000256" key="2">
    <source>
        <dbReference type="ARBA" id="ARBA00023125"/>
    </source>
</evidence>
<evidence type="ECO:0000259" key="5">
    <source>
        <dbReference type="PROSITE" id="PS50977"/>
    </source>
</evidence>
<feature type="DNA-binding region" description="H-T-H motif" evidence="4">
    <location>
        <begin position="41"/>
        <end position="60"/>
    </location>
</feature>
<gene>
    <name evidence="6" type="ORF">HUG15_04165</name>
</gene>
<evidence type="ECO:0000256" key="3">
    <source>
        <dbReference type="ARBA" id="ARBA00023163"/>
    </source>
</evidence>
<proteinExistence type="predicted"/>
<sequence length="206" mass="24012">MNTINGVIIMARPVGQGEKTKKHIAEKARVLFEQKGYAATSMEEIREFTEISKGSIYYHFKSKEELFLYTVETVSESWRQEWEAQAKQVTTATEKLYMLAQYYASDMQHPLSKIVPEYMGTENIEDMVKEKIIHLFQPEYDIFYHIIEEGIRNKEFVSNKTIDDLAYILYSTLTGMSVTQFLGYDEDKFYLLYDNAIDVFLNGIAP</sequence>
<evidence type="ECO:0000313" key="7">
    <source>
        <dbReference type="Proteomes" id="UP000595823"/>
    </source>
</evidence>
<dbReference type="Pfam" id="PF08360">
    <property type="entry name" value="TetR_C_5"/>
    <property type="match status" value="1"/>
</dbReference>
<dbReference type="GO" id="GO:0003677">
    <property type="term" value="F:DNA binding"/>
    <property type="evidence" value="ECO:0007669"/>
    <property type="project" value="UniProtKB-UniRule"/>
</dbReference>
<keyword evidence="3" id="KW-0804">Transcription</keyword>
<dbReference type="EMBL" id="CP054705">
    <property type="protein sequence ID" value="QQK74875.1"/>
    <property type="molecule type" value="Genomic_DNA"/>
</dbReference>
<accession>A0A7T6Z0T8</accession>
<dbReference type="InterPro" id="IPR036271">
    <property type="entry name" value="Tet_transcr_reg_TetR-rel_C_sf"/>
</dbReference>
<dbReference type="InterPro" id="IPR009057">
    <property type="entry name" value="Homeodomain-like_sf"/>
</dbReference>
<reference evidence="6 7" key="1">
    <citation type="submission" date="2020-06" db="EMBL/GenBank/DDBJ databases">
        <title>Genomic analysis of Salicibibacter sp. NKC5-3.</title>
        <authorList>
            <person name="Oh Y.J."/>
        </authorList>
    </citation>
    <scope>NUCLEOTIDE SEQUENCE [LARGE SCALE GENOMIC DNA]</scope>
    <source>
        <strain evidence="6 7">NKC5-3</strain>
    </source>
</reference>
<evidence type="ECO:0000256" key="1">
    <source>
        <dbReference type="ARBA" id="ARBA00023015"/>
    </source>
</evidence>
<evidence type="ECO:0000313" key="6">
    <source>
        <dbReference type="EMBL" id="QQK74875.1"/>
    </source>
</evidence>
<dbReference type="PROSITE" id="PS50977">
    <property type="entry name" value="HTH_TETR_2"/>
    <property type="match status" value="1"/>
</dbReference>
<dbReference type="PRINTS" id="PR00455">
    <property type="entry name" value="HTHTETR"/>
</dbReference>
<dbReference type="Gene3D" id="1.10.10.60">
    <property type="entry name" value="Homeodomain-like"/>
    <property type="match status" value="1"/>
</dbReference>